<dbReference type="Gene3D" id="2.60.40.10">
    <property type="entry name" value="Immunoglobulins"/>
    <property type="match status" value="1"/>
</dbReference>
<evidence type="ECO:0000256" key="4">
    <source>
        <dbReference type="SAM" id="Phobius"/>
    </source>
</evidence>
<name>A0A1H8FYW3_9BACI</name>
<keyword evidence="2" id="KW-0677">Repeat</keyword>
<dbReference type="STRING" id="930146.SAMN05192533_11219"/>
<dbReference type="InterPro" id="IPR050836">
    <property type="entry name" value="SDS22/Internalin_LRR"/>
</dbReference>
<evidence type="ECO:0000313" key="6">
    <source>
        <dbReference type="EMBL" id="SEN36926.1"/>
    </source>
</evidence>
<dbReference type="InterPro" id="IPR032675">
    <property type="entry name" value="LRR_dom_sf"/>
</dbReference>
<dbReference type="Pfam" id="PF12799">
    <property type="entry name" value="LRR_4"/>
    <property type="match status" value="1"/>
</dbReference>
<evidence type="ECO:0000256" key="3">
    <source>
        <dbReference type="SAM" id="MobiDB-lite"/>
    </source>
</evidence>
<gene>
    <name evidence="6" type="ORF">SAMN05192533_11219</name>
</gene>
<evidence type="ECO:0000256" key="1">
    <source>
        <dbReference type="ARBA" id="ARBA00022614"/>
    </source>
</evidence>
<feature type="compositionally biased region" description="Basic and acidic residues" evidence="3">
    <location>
        <begin position="822"/>
        <end position="835"/>
    </location>
</feature>
<dbReference type="SUPFAM" id="SSF49265">
    <property type="entry name" value="Fibronectin type III"/>
    <property type="match status" value="1"/>
</dbReference>
<dbReference type="InterPro" id="IPR001611">
    <property type="entry name" value="Leu-rich_rpt"/>
</dbReference>
<dbReference type="PROSITE" id="PS51450">
    <property type="entry name" value="LRR"/>
    <property type="match status" value="3"/>
</dbReference>
<feature type="domain" description="Fibronectin type-III" evidence="5">
    <location>
        <begin position="472"/>
        <end position="559"/>
    </location>
</feature>
<dbReference type="PANTHER" id="PTHR46652">
    <property type="entry name" value="LEUCINE-RICH REPEAT AND IQ DOMAIN-CONTAINING PROTEIN 1-RELATED"/>
    <property type="match status" value="1"/>
</dbReference>
<dbReference type="InterPro" id="IPR003961">
    <property type="entry name" value="FN3_dom"/>
</dbReference>
<dbReference type="InterPro" id="IPR025875">
    <property type="entry name" value="Leu-rich_rpt_4"/>
</dbReference>
<dbReference type="Proteomes" id="UP000198553">
    <property type="component" value="Unassembled WGS sequence"/>
</dbReference>
<keyword evidence="1" id="KW-0433">Leucine-rich repeat</keyword>
<accession>A0A1H8FYW3</accession>
<feature type="region of interest" description="Disordered" evidence="3">
    <location>
        <begin position="820"/>
        <end position="839"/>
    </location>
</feature>
<dbReference type="CDD" id="cd00063">
    <property type="entry name" value="FN3"/>
    <property type="match status" value="1"/>
</dbReference>
<protein>
    <submittedName>
        <fullName evidence="6">Leucine Rich repeat-containing protein</fullName>
    </submittedName>
</protein>
<organism evidence="6 7">
    <name type="scientific">Mesobacillus persicus</name>
    <dbReference type="NCBI Taxonomy" id="930146"/>
    <lineage>
        <taxon>Bacteria</taxon>
        <taxon>Bacillati</taxon>
        <taxon>Bacillota</taxon>
        <taxon>Bacilli</taxon>
        <taxon>Bacillales</taxon>
        <taxon>Bacillaceae</taxon>
        <taxon>Mesobacillus</taxon>
    </lineage>
</organism>
<dbReference type="InterPro" id="IPR036116">
    <property type="entry name" value="FN3_sf"/>
</dbReference>
<dbReference type="Gene3D" id="3.80.10.10">
    <property type="entry name" value="Ribonuclease Inhibitor"/>
    <property type="match status" value="1"/>
</dbReference>
<dbReference type="RefSeq" id="WP_090747960.1">
    <property type="nucleotide sequence ID" value="NZ_FOBW01000012.1"/>
</dbReference>
<dbReference type="OrthoDB" id="2786233at2"/>
<reference evidence="7" key="1">
    <citation type="submission" date="2016-10" db="EMBL/GenBank/DDBJ databases">
        <authorList>
            <person name="Varghese N."/>
            <person name="Submissions S."/>
        </authorList>
    </citation>
    <scope>NUCLEOTIDE SEQUENCE [LARGE SCALE GENOMIC DNA]</scope>
    <source>
        <strain evidence="7">B48,IBRC-M 10115,DSM 25386,CECT 8001</strain>
    </source>
</reference>
<proteinExistence type="predicted"/>
<dbReference type="AlphaFoldDB" id="A0A1H8FYW3"/>
<sequence length="871" mass="99034">MRLVNVIFSLVLIFQLFIPVNVEVIAETTDESDRSNFTVVDSMIKERGREIEAKWLIEGEEPERQYFSIVVNGVESDMVYERTEVQPDDESKWWYIYTFPKEENVLEYDVVISNEKSDMEEIHLHYAPAILTFADENLEMEVRNELGIFDRGLTESDLHGLTNLIITENGEVIAAPDESDKSFTVLDYTIVEGYWDIEVKWLIEGDEEGAQHFSIVVNDVESGLVFERTEVQPYIDSKWVYTYSFPKEDGIQEYDVVIGNERTEMEEIHLHHTIGEETKDLLLPEDSKVKEDTRISIIKDEGLESNIRSAINKRDGELRPSDLEGLTELSLRNRGVTDLSGIEYATNLKKLDLGYTNIESLEPLTKLPNLFELDLMYSGLKDITELSNIKSLKSLNLRDNLIENADLLKDLQELEELNLKMNYVTDIQFLTSLPNLKKVNLNDLPLDRREDSSAMKTIQQLHENNVMVVEELPWLVTMAVDRISDTELEISWEGHEEYYFNNYWVYVDGEEVAAFDGNTTAFTIENLLPSTIYHIEVKGFADLNSMDFSDETIVSTLDNQQVEKPVENVEEIIKKSVVSQPKVENGEAIVADSDIEKVEIGDILVLDLGVEEAVVTFTKEQVAVLKEKDASLNIKNTKVELNIPLSNLPDGKTISTDVVKLDPIQEAVSDVYDFTIYADGESVHQFDEPITLVFHVDGSKVENTDNLKVFYYNVETKVWELVPGAVYSDGKVIAETDHFSIFTVFEVEDNEITAEEPHKVSNESPSENVDSADVIEETGTDSQVEVEEETGTETQIEVETETNPEMEPVLNNAQQELNKVTSKNEKVKSSEDHEGFNLPNTSTSLYNSLVFGAILLVLGMSVLIIQRRKMM</sequence>
<dbReference type="PROSITE" id="PS50853">
    <property type="entry name" value="FN3"/>
    <property type="match status" value="1"/>
</dbReference>
<dbReference type="InterPro" id="IPR013783">
    <property type="entry name" value="Ig-like_fold"/>
</dbReference>
<feature type="transmembrane region" description="Helical" evidence="4">
    <location>
        <begin position="845"/>
        <end position="865"/>
    </location>
</feature>
<keyword evidence="7" id="KW-1185">Reference proteome</keyword>
<keyword evidence="4" id="KW-1133">Transmembrane helix</keyword>
<dbReference type="SUPFAM" id="SSF52058">
    <property type="entry name" value="L domain-like"/>
    <property type="match status" value="1"/>
</dbReference>
<evidence type="ECO:0000259" key="5">
    <source>
        <dbReference type="PROSITE" id="PS50853"/>
    </source>
</evidence>
<evidence type="ECO:0000256" key="2">
    <source>
        <dbReference type="ARBA" id="ARBA00022737"/>
    </source>
</evidence>
<dbReference type="PANTHER" id="PTHR46652:SF3">
    <property type="entry name" value="LEUCINE-RICH REPEAT-CONTAINING PROTEIN 9"/>
    <property type="match status" value="1"/>
</dbReference>
<keyword evidence="4" id="KW-0812">Transmembrane</keyword>
<keyword evidence="4" id="KW-0472">Membrane</keyword>
<evidence type="ECO:0000313" key="7">
    <source>
        <dbReference type="Proteomes" id="UP000198553"/>
    </source>
</evidence>
<dbReference type="EMBL" id="FOBW01000012">
    <property type="protein sequence ID" value="SEN36926.1"/>
    <property type="molecule type" value="Genomic_DNA"/>
</dbReference>